<evidence type="ECO:0000313" key="17">
    <source>
        <dbReference type="Proteomes" id="UP000199652"/>
    </source>
</evidence>
<dbReference type="EC" id="6.3.4.14" evidence="4 13"/>
<dbReference type="FunFam" id="3.40.50.20:FF:000010">
    <property type="entry name" value="Propionyl-CoA carboxylase subunit alpha"/>
    <property type="match status" value="1"/>
</dbReference>
<keyword evidence="8 12" id="KW-0067">ATP-binding</keyword>
<evidence type="ECO:0000256" key="9">
    <source>
        <dbReference type="ARBA" id="ARBA00022842"/>
    </source>
</evidence>
<evidence type="ECO:0000256" key="12">
    <source>
        <dbReference type="PROSITE-ProRule" id="PRU00409"/>
    </source>
</evidence>
<keyword evidence="10 13" id="KW-0092">Biotin</keyword>
<dbReference type="GO" id="GO:2001295">
    <property type="term" value="P:malonyl-CoA biosynthetic process"/>
    <property type="evidence" value="ECO:0007669"/>
    <property type="project" value="UniProtKB-UniPathway"/>
</dbReference>
<dbReference type="InterPro" id="IPR005482">
    <property type="entry name" value="Biotin_COase_C"/>
</dbReference>
<dbReference type="PROSITE" id="PS50979">
    <property type="entry name" value="BC"/>
    <property type="match status" value="1"/>
</dbReference>
<name>A0A1H3AS43_EUBBA</name>
<keyword evidence="5 13" id="KW-0436">Ligase</keyword>
<dbReference type="PROSITE" id="PS50975">
    <property type="entry name" value="ATP_GRASP"/>
    <property type="match status" value="1"/>
</dbReference>
<accession>A0A1H3AS43</accession>
<dbReference type="InterPro" id="IPR005479">
    <property type="entry name" value="CPAse_ATP-bd"/>
</dbReference>
<dbReference type="InterPro" id="IPR051602">
    <property type="entry name" value="ACC_Biotin_Carboxylase"/>
</dbReference>
<dbReference type="Pfam" id="PF02785">
    <property type="entry name" value="Biotin_carb_C"/>
    <property type="match status" value="1"/>
</dbReference>
<keyword evidence="13" id="KW-0276">Fatty acid metabolism</keyword>
<keyword evidence="6" id="KW-0479">Metal-binding</keyword>
<dbReference type="GO" id="GO:0046872">
    <property type="term" value="F:metal ion binding"/>
    <property type="evidence" value="ECO:0007669"/>
    <property type="project" value="UniProtKB-KW"/>
</dbReference>
<dbReference type="RefSeq" id="WP_090242464.1">
    <property type="nucleotide sequence ID" value="NZ_FNOU01000001.1"/>
</dbReference>
<gene>
    <name evidence="16" type="ORF">SAMN04488579_101160</name>
</gene>
<dbReference type="GO" id="GO:0006633">
    <property type="term" value="P:fatty acid biosynthetic process"/>
    <property type="evidence" value="ECO:0007669"/>
    <property type="project" value="UniProtKB-KW"/>
</dbReference>
<proteinExistence type="predicted"/>
<evidence type="ECO:0000313" key="16">
    <source>
        <dbReference type="EMBL" id="SDX32522.1"/>
    </source>
</evidence>
<dbReference type="STRING" id="1528.SAMN04488579_101160"/>
<evidence type="ECO:0000256" key="13">
    <source>
        <dbReference type="RuleBase" id="RU365063"/>
    </source>
</evidence>
<dbReference type="SUPFAM" id="SSF52440">
    <property type="entry name" value="PreATP-grasp domain"/>
    <property type="match status" value="1"/>
</dbReference>
<dbReference type="GO" id="GO:0005524">
    <property type="term" value="F:ATP binding"/>
    <property type="evidence" value="ECO:0007669"/>
    <property type="project" value="UniProtKB-UniRule"/>
</dbReference>
<evidence type="ECO:0000256" key="6">
    <source>
        <dbReference type="ARBA" id="ARBA00022723"/>
    </source>
</evidence>
<dbReference type="SUPFAM" id="SSF51246">
    <property type="entry name" value="Rudiment single hybrid motif"/>
    <property type="match status" value="1"/>
</dbReference>
<keyword evidence="13" id="KW-0443">Lipid metabolism</keyword>
<feature type="domain" description="Biotin carboxylation" evidence="15">
    <location>
        <begin position="1"/>
        <end position="445"/>
    </location>
</feature>
<dbReference type="OrthoDB" id="9807469at2"/>
<dbReference type="PANTHER" id="PTHR48095">
    <property type="entry name" value="PYRUVATE CARBOXYLASE SUBUNIT A"/>
    <property type="match status" value="1"/>
</dbReference>
<comment type="function">
    <text evidence="1 13">This protein is a component of the acetyl coenzyme A carboxylase complex; first, biotin carboxylase catalyzes the carboxylation of the carrier protein and then the transcarboxylase transfers the carboxyl group to form malonyl-CoA.</text>
</comment>
<dbReference type="NCBIfam" id="NF006367">
    <property type="entry name" value="PRK08591.1"/>
    <property type="match status" value="1"/>
</dbReference>
<dbReference type="GO" id="GO:0004075">
    <property type="term" value="F:biotin carboxylase activity"/>
    <property type="evidence" value="ECO:0007669"/>
    <property type="project" value="UniProtKB-EC"/>
</dbReference>
<dbReference type="InterPro" id="IPR011054">
    <property type="entry name" value="Rudment_hybrid_motif"/>
</dbReference>
<comment type="pathway">
    <text evidence="2 13">Lipid metabolism; malonyl-CoA biosynthesis; malonyl-CoA from acetyl-CoA: step 1/1.</text>
</comment>
<evidence type="ECO:0000256" key="10">
    <source>
        <dbReference type="ARBA" id="ARBA00023267"/>
    </source>
</evidence>
<evidence type="ECO:0000256" key="7">
    <source>
        <dbReference type="ARBA" id="ARBA00022741"/>
    </source>
</evidence>
<dbReference type="Proteomes" id="UP000199652">
    <property type="component" value="Unassembled WGS sequence"/>
</dbReference>
<evidence type="ECO:0000259" key="15">
    <source>
        <dbReference type="PROSITE" id="PS50979"/>
    </source>
</evidence>
<dbReference type="SUPFAM" id="SSF56059">
    <property type="entry name" value="Glutathione synthetase ATP-binding domain-like"/>
    <property type="match status" value="1"/>
</dbReference>
<comment type="catalytic activity">
    <reaction evidence="11 13">
        <text>N(6)-biotinyl-L-lysyl-[protein] + hydrogencarbonate + ATP = N(6)-carboxybiotinyl-L-lysyl-[protein] + ADP + phosphate + H(+)</text>
        <dbReference type="Rhea" id="RHEA:13501"/>
        <dbReference type="Rhea" id="RHEA-COMP:10505"/>
        <dbReference type="Rhea" id="RHEA-COMP:10506"/>
        <dbReference type="ChEBI" id="CHEBI:15378"/>
        <dbReference type="ChEBI" id="CHEBI:17544"/>
        <dbReference type="ChEBI" id="CHEBI:30616"/>
        <dbReference type="ChEBI" id="CHEBI:43474"/>
        <dbReference type="ChEBI" id="CHEBI:83144"/>
        <dbReference type="ChEBI" id="CHEBI:83145"/>
        <dbReference type="ChEBI" id="CHEBI:456216"/>
        <dbReference type="EC" id="6.3.4.14"/>
    </reaction>
</comment>
<evidence type="ECO:0000256" key="8">
    <source>
        <dbReference type="ARBA" id="ARBA00022840"/>
    </source>
</evidence>
<dbReference type="InterPro" id="IPR016185">
    <property type="entry name" value="PreATP-grasp_dom_sf"/>
</dbReference>
<evidence type="ECO:0000259" key="14">
    <source>
        <dbReference type="PROSITE" id="PS50975"/>
    </source>
</evidence>
<reference evidence="17" key="1">
    <citation type="submission" date="2016-10" db="EMBL/GenBank/DDBJ databases">
        <authorList>
            <person name="Varghese N."/>
            <person name="Submissions S."/>
        </authorList>
    </citation>
    <scope>NUCLEOTIDE SEQUENCE [LARGE SCALE GENOMIC DNA]</scope>
    <source>
        <strain evidence="17">VPI 5359</strain>
    </source>
</reference>
<evidence type="ECO:0000256" key="2">
    <source>
        <dbReference type="ARBA" id="ARBA00004956"/>
    </source>
</evidence>
<dbReference type="SMART" id="SM00878">
    <property type="entry name" value="Biotin_carb_C"/>
    <property type="match status" value="1"/>
</dbReference>
<dbReference type="Gene3D" id="3.30.470.20">
    <property type="entry name" value="ATP-grasp fold, B domain"/>
    <property type="match status" value="1"/>
</dbReference>
<keyword evidence="13" id="KW-0444">Lipid biosynthesis</keyword>
<keyword evidence="7 12" id="KW-0547">Nucleotide-binding</keyword>
<feature type="domain" description="ATP-grasp" evidence="14">
    <location>
        <begin position="120"/>
        <end position="316"/>
    </location>
</feature>
<dbReference type="Pfam" id="PF02786">
    <property type="entry name" value="CPSase_L_D2"/>
    <property type="match status" value="1"/>
</dbReference>
<dbReference type="InterPro" id="IPR011764">
    <property type="entry name" value="Biotin_carboxylation_dom"/>
</dbReference>
<dbReference type="FunFam" id="3.30.1490.20:FF:000003">
    <property type="entry name" value="acetyl-CoA carboxylase isoform X1"/>
    <property type="match status" value="1"/>
</dbReference>
<dbReference type="UniPathway" id="UPA00655">
    <property type="reaction ID" value="UER00711"/>
</dbReference>
<dbReference type="InterPro" id="IPR005481">
    <property type="entry name" value="BC-like_N"/>
</dbReference>
<comment type="subunit">
    <text evidence="3 13">Acetyl-CoA carboxylase is a heterohexamer of biotin carboxyl carrier protein, biotin carboxylase and the two subunits of carboxyl transferase in a 2:2 complex.</text>
</comment>
<evidence type="ECO:0000256" key="4">
    <source>
        <dbReference type="ARBA" id="ARBA00013263"/>
    </source>
</evidence>
<organism evidence="16 17">
    <name type="scientific">Eubacterium barkeri</name>
    <name type="common">Clostridium barkeri</name>
    <dbReference type="NCBI Taxonomy" id="1528"/>
    <lineage>
        <taxon>Bacteria</taxon>
        <taxon>Bacillati</taxon>
        <taxon>Bacillota</taxon>
        <taxon>Clostridia</taxon>
        <taxon>Eubacteriales</taxon>
        <taxon>Eubacteriaceae</taxon>
        <taxon>Eubacterium</taxon>
    </lineage>
</organism>
<evidence type="ECO:0000256" key="3">
    <source>
        <dbReference type="ARBA" id="ARBA00011750"/>
    </source>
</evidence>
<dbReference type="PROSITE" id="PS00866">
    <property type="entry name" value="CPSASE_1"/>
    <property type="match status" value="1"/>
</dbReference>
<evidence type="ECO:0000256" key="1">
    <source>
        <dbReference type="ARBA" id="ARBA00003761"/>
    </source>
</evidence>
<protein>
    <recommendedName>
        <fullName evidence="4 13">Biotin carboxylase</fullName>
        <ecNumber evidence="4 13">6.3.4.14</ecNumber>
    </recommendedName>
    <alternativeName>
        <fullName evidence="13">Acetyl-coenzyme A carboxylase biotin carboxylase subunit A</fullName>
    </alternativeName>
</protein>
<evidence type="ECO:0000256" key="11">
    <source>
        <dbReference type="ARBA" id="ARBA00048600"/>
    </source>
</evidence>
<evidence type="ECO:0000256" key="5">
    <source>
        <dbReference type="ARBA" id="ARBA00022598"/>
    </source>
</evidence>
<dbReference type="PROSITE" id="PS00867">
    <property type="entry name" value="CPSASE_2"/>
    <property type="match status" value="1"/>
</dbReference>
<keyword evidence="9" id="KW-0460">Magnesium</keyword>
<dbReference type="EMBL" id="FNOU01000001">
    <property type="protein sequence ID" value="SDX32522.1"/>
    <property type="molecule type" value="Genomic_DNA"/>
</dbReference>
<sequence>MFRRVLIANRGEIALRILRACRDMEIETVAVYSTADADALHVQLATHGVCIGPPKAADSYLNADALIQVAHSTHCDAIHPGYGFLSENADFSDACAREGITFIGSTGEVIRKMGSKSAARSLMMANGVPVVPGSKGAVTADTIGDIAQEIGYPVLIKASAGGGGRGMRRVYAPEELLPAFSAAQSETIACFGDDEMYLEKLVEHPRHIEFQIMADSQGNVVHLGERDCSIQRKNQKLLEESPSKALTPELRARMGAHAIAAARAAHYVGAGTIEFVLSPAGEYYFIEMNTRIQVEHPVTEMVCSVDLIREQLRVAAGLSLSFTQEEIVQQGWSIECRINAEDPFRDFAPCPGTASFIHFPAGCGVRVDSALYTGYSLSPYYDSMVAKVIVHGSSRLEAIRRMRRALEELIIEGFTTTAELNYLILHHPAFVRGSYDTSFLDTELPELMEWNAVGAGLEPAKEVRP</sequence>
<keyword evidence="13" id="KW-0275">Fatty acid biosynthesis</keyword>
<dbReference type="InterPro" id="IPR011761">
    <property type="entry name" value="ATP-grasp"/>
</dbReference>
<keyword evidence="17" id="KW-1185">Reference proteome</keyword>
<dbReference type="InterPro" id="IPR004549">
    <property type="entry name" value="Acetyl_CoA_COase_biotin_COase"/>
</dbReference>
<dbReference type="Pfam" id="PF00289">
    <property type="entry name" value="Biotin_carb_N"/>
    <property type="match status" value="1"/>
</dbReference>
<dbReference type="NCBIfam" id="TIGR00514">
    <property type="entry name" value="accC"/>
    <property type="match status" value="1"/>
</dbReference>
<dbReference type="AlphaFoldDB" id="A0A1H3AS43"/>
<dbReference type="PANTHER" id="PTHR48095:SF2">
    <property type="entry name" value="BIOTIN CARBOXYLASE, CHLOROPLASTIC"/>
    <property type="match status" value="1"/>
</dbReference>